<keyword evidence="2" id="KW-1185">Reference proteome</keyword>
<dbReference type="OrthoDB" id="532473at2759"/>
<evidence type="ECO:0000313" key="1">
    <source>
        <dbReference type="EMBL" id="EFJ50607.1"/>
    </source>
</evidence>
<name>D8TPF3_VOLCA</name>
<dbReference type="eggNOG" id="ENOG502QR16">
    <property type="taxonomic scope" value="Eukaryota"/>
</dbReference>
<dbReference type="KEGG" id="vcn:VOLCADRAFT_88596"/>
<reference evidence="1 2" key="1">
    <citation type="journal article" date="2010" name="Science">
        <title>Genomic analysis of organismal complexity in the multicellular green alga Volvox carteri.</title>
        <authorList>
            <person name="Prochnik S.E."/>
            <person name="Umen J."/>
            <person name="Nedelcu A.M."/>
            <person name="Hallmann A."/>
            <person name="Miller S.M."/>
            <person name="Nishii I."/>
            <person name="Ferris P."/>
            <person name="Kuo A."/>
            <person name="Mitros T."/>
            <person name="Fritz-Laylin L.K."/>
            <person name="Hellsten U."/>
            <person name="Chapman J."/>
            <person name="Simakov O."/>
            <person name="Rensing S.A."/>
            <person name="Terry A."/>
            <person name="Pangilinan J."/>
            <person name="Kapitonov V."/>
            <person name="Jurka J."/>
            <person name="Salamov A."/>
            <person name="Shapiro H."/>
            <person name="Schmutz J."/>
            <person name="Grimwood J."/>
            <person name="Lindquist E."/>
            <person name="Lucas S."/>
            <person name="Grigoriev I.V."/>
            <person name="Schmitt R."/>
            <person name="Kirk D."/>
            <person name="Rokhsar D.S."/>
        </authorList>
    </citation>
    <scope>NUCLEOTIDE SEQUENCE [LARGE SCALE GENOMIC DNA]</scope>
    <source>
        <strain evidence="2">f. Nagariensis / Eve</strain>
    </source>
</reference>
<dbReference type="AlphaFoldDB" id="D8TPF3"/>
<dbReference type="Proteomes" id="UP000001058">
    <property type="component" value="Unassembled WGS sequence"/>
</dbReference>
<dbReference type="InParanoid" id="D8TPF3"/>
<protein>
    <submittedName>
        <fullName evidence="1">Uncharacterized protein</fullName>
    </submittedName>
</protein>
<gene>
    <name evidence="1" type="ORF">VOLCADRAFT_88596</name>
</gene>
<dbReference type="EMBL" id="GL378330">
    <property type="protein sequence ID" value="EFJ50607.1"/>
    <property type="molecule type" value="Genomic_DNA"/>
</dbReference>
<sequence length="690" mass="72275">MTSLCLRANLSCTKLAIKMIRTFEEPHSTAMLLLSALLVLWAAWLATVAFAPKASAQAPLPIVVYNDPRPGDSYDANRKNLLVNSVRAMSALVPTVPTVVSKTPPALQLSARTHIMSVTTLVDLSDDNKDALIALIDRPNSMLVLTAAADTPIDYNNCLSLFLGESPDCKWEPVKFAANLIADIPNVAVTLYVGNAQVSITSFTCRLGIQLYRVANDASSPVYMFQTPLGGWVKLLGFDWGSRCEAGRELAKSAAVRSASATGAAAAVTAATVAAITRAKPTVATPAAAFTADATSPDAATPATISITATATLQIQVLGLYSDIGKSAIVSTGPGAASVQVVYDNTYLRLSSGNRAALRSQLLQGNVVAVVVTPETTQSDVSTILQSLLNMGNSQCTKRNITARFSLAVEGNANFVGAMDTPAIDYDMQPADNTVAMLCTGNGRRVISVNGSSEAAVWEWTVGAGVLRLAATLTPTATPRAPRNAPRPPPPVKVQDVVVLIDNVTMPDNDKKNKLIDGINAITAAPGQSTSPVEGAAVHVAFDSTLVALPDQARSALKSLLASSSTLLSVVVTSAVSDADLSRVLADLTGRPQLSCSSMPVGATSKVDRMVPATDDLRSDGWKALDNTRASKCNIGKVIFGLKTDVTAAIVHDIPVGNTAVRLIGYDFYSGGRGDNRKPLTACAITPNRF</sequence>
<dbReference type="GeneID" id="9624344"/>
<accession>D8TPF3</accession>
<proteinExistence type="predicted"/>
<dbReference type="RefSeq" id="XP_002948200.1">
    <property type="nucleotide sequence ID" value="XM_002948154.1"/>
</dbReference>
<evidence type="ECO:0000313" key="2">
    <source>
        <dbReference type="Proteomes" id="UP000001058"/>
    </source>
</evidence>
<organism evidence="2">
    <name type="scientific">Volvox carteri f. nagariensis</name>
    <dbReference type="NCBI Taxonomy" id="3068"/>
    <lineage>
        <taxon>Eukaryota</taxon>
        <taxon>Viridiplantae</taxon>
        <taxon>Chlorophyta</taxon>
        <taxon>core chlorophytes</taxon>
        <taxon>Chlorophyceae</taxon>
        <taxon>CS clade</taxon>
        <taxon>Chlamydomonadales</taxon>
        <taxon>Volvocaceae</taxon>
        <taxon>Volvox</taxon>
    </lineage>
</organism>